<dbReference type="PANTHER" id="PTHR22950:SF678">
    <property type="entry name" value="VACUOLAR AMINO ACID TRANSPORTER 5-RELATED"/>
    <property type="match status" value="1"/>
</dbReference>
<comment type="similarity">
    <text evidence="2">Belongs to the amino acid/polyamine transporter 2 family.</text>
</comment>
<sequence>MHSTEDDGRSSTNHSHRGRRRPPSHLKRDVGGTTGQASWISSVVNLLNTILGAGVLAMPLAMSHMGILLGTIVILWAGLTASFGLYLQTRCAQYLERGSASFFALSQLTYPNAAVVFDAAIAIKCFGVGVSYLIIIGDLMPGVVRGFTGAEDLAPFLVDRHFWVTAFMLIVIPLSFLRRLDSLKYTSVIALISIGYLVILVVYHFCAGDTVQQDRTPIRVIRWAGPIPALSSFPVIVFAYTCHQNMFSILNEIGNNSHSRTSSVAVVSDGIAAAIYVLVAITGYLSFGNDIGGNIVAQYLPSVSATIGRAAIVVLVLFSYPLQVHPCRASVDAVLKWRPKSLLRSSGPSSLESSPPRSTPLLPTGRKRNDDSLSETRFAAITTAIIILSFTVAMTVNSLEAVLAYVGSTGSTSISFILPGLFYYKISSPDSALHQRLLKEEDDYDADIEDNHSDAAAAGEERDGLLSGSGILSSSMIVLRNNTKAFRRKLLRRLSLALAIYGLLVMVVCLITNTFFIVAH</sequence>
<evidence type="ECO:0000259" key="11">
    <source>
        <dbReference type="Pfam" id="PF01490"/>
    </source>
</evidence>
<accession>A0A8H7AEE6</accession>
<feature type="region of interest" description="Disordered" evidence="9">
    <location>
        <begin position="1"/>
        <end position="33"/>
    </location>
</feature>
<dbReference type="EMBL" id="JAACFV010000105">
    <property type="protein sequence ID" value="KAF7505596.1"/>
    <property type="molecule type" value="Genomic_DNA"/>
</dbReference>
<organism evidence="12 13">
    <name type="scientific">Endocarpon pusillum</name>
    <dbReference type="NCBI Taxonomy" id="364733"/>
    <lineage>
        <taxon>Eukaryota</taxon>
        <taxon>Fungi</taxon>
        <taxon>Dikarya</taxon>
        <taxon>Ascomycota</taxon>
        <taxon>Pezizomycotina</taxon>
        <taxon>Eurotiomycetes</taxon>
        <taxon>Chaetothyriomycetidae</taxon>
        <taxon>Verrucariales</taxon>
        <taxon>Verrucariaceae</taxon>
        <taxon>Endocarpon</taxon>
    </lineage>
</organism>
<feature type="transmembrane region" description="Helical" evidence="10">
    <location>
        <begin position="67"/>
        <end position="87"/>
    </location>
</feature>
<dbReference type="Proteomes" id="UP000606974">
    <property type="component" value="Unassembled WGS sequence"/>
</dbReference>
<reference evidence="12" key="1">
    <citation type="submission" date="2020-02" db="EMBL/GenBank/DDBJ databases">
        <authorList>
            <person name="Palmer J.M."/>
        </authorList>
    </citation>
    <scope>NUCLEOTIDE SEQUENCE</scope>
    <source>
        <strain evidence="12">EPUS1.4</strain>
        <tissue evidence="12">Thallus</tissue>
    </source>
</reference>
<gene>
    <name evidence="12" type="ORF">GJ744_000605</name>
</gene>
<dbReference type="GO" id="GO:0005290">
    <property type="term" value="F:L-histidine transmembrane transporter activity"/>
    <property type="evidence" value="ECO:0007669"/>
    <property type="project" value="TreeGrafter"/>
</dbReference>
<keyword evidence="4" id="KW-0926">Vacuole</keyword>
<evidence type="ECO:0000256" key="2">
    <source>
        <dbReference type="ARBA" id="ARBA00008066"/>
    </source>
</evidence>
<feature type="transmembrane region" description="Helical" evidence="10">
    <location>
        <begin position="37"/>
        <end position="61"/>
    </location>
</feature>
<comment type="caution">
    <text evidence="12">The sequence shown here is derived from an EMBL/GenBank/DDBJ whole genome shotgun (WGS) entry which is preliminary data.</text>
</comment>
<feature type="transmembrane region" description="Helical" evidence="10">
    <location>
        <begin position="263"/>
        <end position="287"/>
    </location>
</feature>
<dbReference type="PANTHER" id="PTHR22950">
    <property type="entry name" value="AMINO ACID TRANSPORTER"/>
    <property type="match status" value="1"/>
</dbReference>
<keyword evidence="8 10" id="KW-0472">Membrane</keyword>
<feature type="transmembrane region" description="Helical" evidence="10">
    <location>
        <begin position="108"/>
        <end position="135"/>
    </location>
</feature>
<keyword evidence="5 10" id="KW-0812">Transmembrane</keyword>
<feature type="transmembrane region" description="Helical" evidence="10">
    <location>
        <begin position="161"/>
        <end position="178"/>
    </location>
</feature>
<dbReference type="GO" id="GO:0015194">
    <property type="term" value="F:L-serine transmembrane transporter activity"/>
    <property type="evidence" value="ECO:0007669"/>
    <property type="project" value="TreeGrafter"/>
</dbReference>
<evidence type="ECO:0000256" key="1">
    <source>
        <dbReference type="ARBA" id="ARBA00004128"/>
    </source>
</evidence>
<feature type="transmembrane region" description="Helical" evidence="10">
    <location>
        <begin position="402"/>
        <end position="424"/>
    </location>
</feature>
<evidence type="ECO:0000256" key="6">
    <source>
        <dbReference type="ARBA" id="ARBA00022970"/>
    </source>
</evidence>
<dbReference type="GO" id="GO:0005302">
    <property type="term" value="F:L-tyrosine transmembrane transporter activity"/>
    <property type="evidence" value="ECO:0007669"/>
    <property type="project" value="TreeGrafter"/>
</dbReference>
<feature type="transmembrane region" description="Helical" evidence="10">
    <location>
        <begin position="376"/>
        <end position="396"/>
    </location>
</feature>
<feature type="compositionally biased region" description="Basic residues" evidence="9">
    <location>
        <begin position="14"/>
        <end position="25"/>
    </location>
</feature>
<dbReference type="Pfam" id="PF01490">
    <property type="entry name" value="Aa_trans"/>
    <property type="match status" value="1"/>
</dbReference>
<evidence type="ECO:0000256" key="9">
    <source>
        <dbReference type="SAM" id="MobiDB-lite"/>
    </source>
</evidence>
<keyword evidence="3" id="KW-0813">Transport</keyword>
<feature type="transmembrane region" description="Helical" evidence="10">
    <location>
        <begin position="223"/>
        <end position="242"/>
    </location>
</feature>
<dbReference type="OrthoDB" id="438545at2759"/>
<comment type="subcellular location">
    <subcellularLocation>
        <location evidence="1">Vacuole membrane</location>
        <topology evidence="1">Multi-pass membrane protein</topology>
    </subcellularLocation>
</comment>
<dbReference type="GO" id="GO:0000329">
    <property type="term" value="C:fungal-type vacuole membrane"/>
    <property type="evidence" value="ECO:0007669"/>
    <property type="project" value="TreeGrafter"/>
</dbReference>
<name>A0A8H7AEE6_9EURO</name>
<dbReference type="GO" id="GO:0061459">
    <property type="term" value="F:L-arginine transmembrane transporter activity"/>
    <property type="evidence" value="ECO:0007669"/>
    <property type="project" value="TreeGrafter"/>
</dbReference>
<proteinExistence type="inferred from homology"/>
<feature type="region of interest" description="Disordered" evidence="9">
    <location>
        <begin position="344"/>
        <end position="370"/>
    </location>
</feature>
<feature type="transmembrane region" description="Helical" evidence="10">
    <location>
        <begin position="299"/>
        <end position="320"/>
    </location>
</feature>
<protein>
    <recommendedName>
        <fullName evidence="11">Amino acid transporter transmembrane domain-containing protein</fullName>
    </recommendedName>
</protein>
<keyword evidence="7 10" id="KW-1133">Transmembrane helix</keyword>
<evidence type="ECO:0000256" key="4">
    <source>
        <dbReference type="ARBA" id="ARBA00022554"/>
    </source>
</evidence>
<evidence type="ECO:0000313" key="13">
    <source>
        <dbReference type="Proteomes" id="UP000606974"/>
    </source>
</evidence>
<evidence type="ECO:0000313" key="12">
    <source>
        <dbReference type="EMBL" id="KAF7505596.1"/>
    </source>
</evidence>
<dbReference type="AlphaFoldDB" id="A0A8H7AEE6"/>
<feature type="transmembrane region" description="Helical" evidence="10">
    <location>
        <begin position="494"/>
        <end position="519"/>
    </location>
</feature>
<keyword evidence="6" id="KW-0029">Amino-acid transport</keyword>
<evidence type="ECO:0000256" key="5">
    <source>
        <dbReference type="ARBA" id="ARBA00022692"/>
    </source>
</evidence>
<evidence type="ECO:0000256" key="7">
    <source>
        <dbReference type="ARBA" id="ARBA00022989"/>
    </source>
</evidence>
<dbReference type="InterPro" id="IPR013057">
    <property type="entry name" value="AA_transpt_TM"/>
</dbReference>
<evidence type="ECO:0000256" key="3">
    <source>
        <dbReference type="ARBA" id="ARBA00022448"/>
    </source>
</evidence>
<keyword evidence="13" id="KW-1185">Reference proteome</keyword>
<feature type="compositionally biased region" description="Low complexity" evidence="9">
    <location>
        <begin position="344"/>
        <end position="364"/>
    </location>
</feature>
<evidence type="ECO:0000256" key="10">
    <source>
        <dbReference type="SAM" id="Phobius"/>
    </source>
</evidence>
<feature type="transmembrane region" description="Helical" evidence="10">
    <location>
        <begin position="185"/>
        <end position="203"/>
    </location>
</feature>
<dbReference type="GO" id="GO:0015189">
    <property type="term" value="F:L-lysine transmembrane transporter activity"/>
    <property type="evidence" value="ECO:0007669"/>
    <property type="project" value="TreeGrafter"/>
</dbReference>
<evidence type="ECO:0000256" key="8">
    <source>
        <dbReference type="ARBA" id="ARBA00023136"/>
    </source>
</evidence>
<feature type="domain" description="Amino acid transporter transmembrane" evidence="11">
    <location>
        <begin position="36"/>
        <end position="437"/>
    </location>
</feature>
<dbReference type="GO" id="GO:0005313">
    <property type="term" value="F:L-glutamate transmembrane transporter activity"/>
    <property type="evidence" value="ECO:0007669"/>
    <property type="project" value="TreeGrafter"/>
</dbReference>